<comment type="subcellular location">
    <subcellularLocation>
        <location evidence="1">Cytoplasm</location>
    </subcellularLocation>
</comment>
<keyword evidence="2" id="KW-0963">Cytoplasm</keyword>
<dbReference type="GO" id="GO:0008168">
    <property type="term" value="F:methyltransferase activity"/>
    <property type="evidence" value="ECO:0007669"/>
    <property type="project" value="UniProtKB-KW"/>
</dbReference>
<dbReference type="CDD" id="cd21153">
    <property type="entry name" value="PUA_RlmI"/>
    <property type="match status" value="1"/>
</dbReference>
<evidence type="ECO:0000256" key="5">
    <source>
        <dbReference type="ARBA" id="ARBA00022679"/>
    </source>
</evidence>
<evidence type="ECO:0000256" key="4">
    <source>
        <dbReference type="ARBA" id="ARBA00022603"/>
    </source>
</evidence>
<dbReference type="Pfam" id="PF03602">
    <property type="entry name" value="Cons_hypoth95"/>
    <property type="match status" value="1"/>
</dbReference>
<dbReference type="SMART" id="SM00359">
    <property type="entry name" value="PUA"/>
    <property type="match status" value="1"/>
</dbReference>
<dbReference type="Gene3D" id="2.30.130.10">
    <property type="entry name" value="PUA domain"/>
    <property type="match status" value="1"/>
</dbReference>
<name>A0A3M0C262_9AQUI</name>
<dbReference type="PROSITE" id="PS50890">
    <property type="entry name" value="PUA"/>
    <property type="match status" value="1"/>
</dbReference>
<accession>A0A3M0C262</accession>
<dbReference type="PANTHER" id="PTHR42873:SF1">
    <property type="entry name" value="S-ADENOSYLMETHIONINE-DEPENDENT METHYLTRANSFERASE DOMAIN-CONTAINING PROTEIN"/>
    <property type="match status" value="1"/>
</dbReference>
<dbReference type="EMBL" id="REFO01000011">
    <property type="protein sequence ID" value="RMA97042.1"/>
    <property type="molecule type" value="Genomic_DNA"/>
</dbReference>
<dbReference type="CDD" id="cd02440">
    <property type="entry name" value="AdoMet_MTases"/>
    <property type="match status" value="1"/>
</dbReference>
<proteinExistence type="inferred from homology"/>
<dbReference type="OrthoDB" id="9805492at2"/>
<protein>
    <submittedName>
        <fullName evidence="10">23S rRNA (Cytosine1962-C5)-methyltransferase</fullName>
    </submittedName>
</protein>
<organism evidence="10 11">
    <name type="scientific">Hydrogenothermus marinus</name>
    <dbReference type="NCBI Taxonomy" id="133270"/>
    <lineage>
        <taxon>Bacteria</taxon>
        <taxon>Pseudomonadati</taxon>
        <taxon>Aquificota</taxon>
        <taxon>Aquificia</taxon>
        <taxon>Aquificales</taxon>
        <taxon>Hydrogenothermaceae</taxon>
        <taxon>Hydrogenothermus</taxon>
    </lineage>
</organism>
<evidence type="ECO:0000256" key="2">
    <source>
        <dbReference type="ARBA" id="ARBA00022490"/>
    </source>
</evidence>
<evidence type="ECO:0000313" key="11">
    <source>
        <dbReference type="Proteomes" id="UP000280842"/>
    </source>
</evidence>
<dbReference type="PANTHER" id="PTHR42873">
    <property type="entry name" value="RIBOSOMAL RNA LARGE SUBUNIT METHYLTRANSFERASE"/>
    <property type="match status" value="1"/>
</dbReference>
<evidence type="ECO:0000259" key="9">
    <source>
        <dbReference type="SMART" id="SM00359"/>
    </source>
</evidence>
<evidence type="ECO:0000313" key="10">
    <source>
        <dbReference type="EMBL" id="RMA97042.1"/>
    </source>
</evidence>
<dbReference type="GO" id="GO:0006364">
    <property type="term" value="P:rRNA processing"/>
    <property type="evidence" value="ECO:0007669"/>
    <property type="project" value="UniProtKB-KW"/>
</dbReference>
<evidence type="ECO:0000256" key="3">
    <source>
        <dbReference type="ARBA" id="ARBA00022552"/>
    </source>
</evidence>
<dbReference type="InterPro" id="IPR036974">
    <property type="entry name" value="PUA_sf"/>
</dbReference>
<evidence type="ECO:0000256" key="8">
    <source>
        <dbReference type="ARBA" id="ARBA00038091"/>
    </source>
</evidence>
<keyword evidence="6" id="KW-0949">S-adenosyl-L-methionine</keyword>
<keyword evidence="5 10" id="KW-0808">Transferase</keyword>
<gene>
    <name evidence="10" type="ORF">CLV39_0695</name>
</gene>
<keyword evidence="11" id="KW-1185">Reference proteome</keyword>
<evidence type="ECO:0000256" key="1">
    <source>
        <dbReference type="ARBA" id="ARBA00004496"/>
    </source>
</evidence>
<dbReference type="SUPFAM" id="SSF53335">
    <property type="entry name" value="S-adenosyl-L-methionine-dependent methyltransferases"/>
    <property type="match status" value="1"/>
</dbReference>
<dbReference type="CDD" id="cd11572">
    <property type="entry name" value="RlmI_M_like"/>
    <property type="match status" value="1"/>
</dbReference>
<dbReference type="Gene3D" id="3.30.750.80">
    <property type="entry name" value="RNA methyltransferase domain (HRMD) like"/>
    <property type="match status" value="1"/>
</dbReference>
<dbReference type="InterPro" id="IPR015947">
    <property type="entry name" value="PUA-like_sf"/>
</dbReference>
<dbReference type="GO" id="GO:0032259">
    <property type="term" value="P:methylation"/>
    <property type="evidence" value="ECO:0007669"/>
    <property type="project" value="UniProtKB-KW"/>
</dbReference>
<dbReference type="GO" id="GO:0003723">
    <property type="term" value="F:RNA binding"/>
    <property type="evidence" value="ECO:0007669"/>
    <property type="project" value="UniProtKB-KW"/>
</dbReference>
<dbReference type="InterPro" id="IPR002478">
    <property type="entry name" value="PUA"/>
</dbReference>
<dbReference type="RefSeq" id="WP_121922836.1">
    <property type="nucleotide sequence ID" value="NZ_REFO01000011.1"/>
</dbReference>
<comment type="similarity">
    <text evidence="8">Belongs to the methyltransferase superfamily. RlmI family.</text>
</comment>
<dbReference type="InterPro" id="IPR041532">
    <property type="entry name" value="RlmI-like_PUA"/>
</dbReference>
<dbReference type="Pfam" id="PF17785">
    <property type="entry name" value="PUA_3"/>
    <property type="match status" value="1"/>
</dbReference>
<reference evidence="10 11" key="1">
    <citation type="submission" date="2018-10" db="EMBL/GenBank/DDBJ databases">
        <title>Genomic Encyclopedia of Archaeal and Bacterial Type Strains, Phase II (KMG-II): from individual species to whole genera.</title>
        <authorList>
            <person name="Goeker M."/>
        </authorList>
    </citation>
    <scope>NUCLEOTIDE SEQUENCE [LARGE SCALE GENOMIC DNA]</scope>
    <source>
        <strain evidence="10 11">VM1</strain>
    </source>
</reference>
<sequence>MKKVILNKEGLKKIKLLNPSIYKKEIKKFPVLKVEKGELVEVFSEKKKFVGIGYLNPESKISLRILTFEKENIDKQFFEKRIKRAIEKRKSLENITNSYRIIHSEADFLPGLIVDKYSDYISVQFNTAGIYIFKEEIVSLLIDILKPRGIYYVPDVDIVKIENIPSKREIIYGEIPDEIIIEENNIKFSTSIKAGQKTGFFLDQRRNRKIVSDYIKKGDKVLDLFSNVGGFGIYCYKKGASFVHFVDISKLAVSKIEKNCQLNNVKNYKITTRDAFKFLTEEKENYDFIIIDPPSFAKNKAQIENAIKGYQYLLINSIKLLNKEGYIAIFTCSHHISEEHLKRVLLFAAEKTKKYITVVEHLYQDIDHPYVINIPNSLYLRGFLVKVE</sequence>
<comment type="caution">
    <text evidence="10">The sequence shown here is derived from an EMBL/GenBank/DDBJ whole genome shotgun (WGS) entry which is preliminary data.</text>
</comment>
<dbReference type="SUPFAM" id="SSF88697">
    <property type="entry name" value="PUA domain-like"/>
    <property type="match status" value="1"/>
</dbReference>
<dbReference type="Proteomes" id="UP000280842">
    <property type="component" value="Unassembled WGS sequence"/>
</dbReference>
<keyword evidence="4 10" id="KW-0489">Methyltransferase</keyword>
<dbReference type="Gene3D" id="3.40.50.150">
    <property type="entry name" value="Vaccinia Virus protein VP39"/>
    <property type="match status" value="1"/>
</dbReference>
<evidence type="ECO:0000256" key="6">
    <source>
        <dbReference type="ARBA" id="ARBA00022691"/>
    </source>
</evidence>
<feature type="domain" description="PUA" evidence="9">
    <location>
        <begin position="2"/>
        <end position="87"/>
    </location>
</feature>
<keyword evidence="7" id="KW-0694">RNA-binding</keyword>
<keyword evidence="3" id="KW-0698">rRNA processing</keyword>
<dbReference type="GO" id="GO:0005737">
    <property type="term" value="C:cytoplasm"/>
    <property type="evidence" value="ECO:0007669"/>
    <property type="project" value="UniProtKB-SubCell"/>
</dbReference>
<dbReference type="InterPro" id="IPR029063">
    <property type="entry name" value="SAM-dependent_MTases_sf"/>
</dbReference>
<dbReference type="AlphaFoldDB" id="A0A3M0C262"/>
<evidence type="ECO:0000256" key="7">
    <source>
        <dbReference type="ARBA" id="ARBA00022884"/>
    </source>
</evidence>